<dbReference type="SUPFAM" id="SSF75169">
    <property type="entry name" value="DsrEFH-like"/>
    <property type="match status" value="1"/>
</dbReference>
<dbReference type="InterPro" id="IPR003787">
    <property type="entry name" value="Sulphur_relay_DsrE/F-like"/>
</dbReference>
<dbReference type="Pfam" id="PF02635">
    <property type="entry name" value="DsrE"/>
    <property type="match status" value="1"/>
</dbReference>
<dbReference type="EMBL" id="JAGEVG010000006">
    <property type="protein sequence ID" value="MBO3097941.1"/>
    <property type="molecule type" value="Genomic_DNA"/>
</dbReference>
<gene>
    <name evidence="2" type="ORF">J4051_06660</name>
</gene>
<feature type="chain" id="PRO_5045284409" evidence="1">
    <location>
        <begin position="24"/>
        <end position="146"/>
    </location>
</feature>
<dbReference type="RefSeq" id="WP_208233084.1">
    <property type="nucleotide sequence ID" value="NZ_JAGEVG010000006.1"/>
</dbReference>
<organism evidence="2 3">
    <name type="scientific">Gelidibacter pelagius</name>
    <dbReference type="NCBI Taxonomy" id="2819985"/>
    <lineage>
        <taxon>Bacteria</taxon>
        <taxon>Pseudomonadati</taxon>
        <taxon>Bacteroidota</taxon>
        <taxon>Flavobacteriia</taxon>
        <taxon>Flavobacteriales</taxon>
        <taxon>Flavobacteriaceae</taxon>
        <taxon>Gelidibacter</taxon>
    </lineage>
</organism>
<feature type="signal peptide" evidence="1">
    <location>
        <begin position="1"/>
        <end position="23"/>
    </location>
</feature>
<evidence type="ECO:0000313" key="3">
    <source>
        <dbReference type="Proteomes" id="UP000681315"/>
    </source>
</evidence>
<keyword evidence="1" id="KW-0732">Signal</keyword>
<proteinExistence type="predicted"/>
<reference evidence="2 3" key="1">
    <citation type="submission" date="2021-03" db="EMBL/GenBank/DDBJ databases">
        <title>Gelidibacter sp. nov., isolated from costal sediment.</title>
        <authorList>
            <person name="Lun K.-Y."/>
        </authorList>
    </citation>
    <scope>NUCLEOTIDE SEQUENCE [LARGE SCALE GENOMIC DNA]</scope>
    <source>
        <strain evidence="2 3">DF109</strain>
    </source>
</reference>
<dbReference type="Gene3D" id="3.40.1260.10">
    <property type="entry name" value="DsrEFH-like"/>
    <property type="match status" value="1"/>
</dbReference>
<comment type="caution">
    <text evidence="2">The sequence shown here is derived from an EMBL/GenBank/DDBJ whole genome shotgun (WGS) entry which is preliminary data.</text>
</comment>
<evidence type="ECO:0000313" key="2">
    <source>
        <dbReference type="EMBL" id="MBO3097941.1"/>
    </source>
</evidence>
<dbReference type="Proteomes" id="UP000681315">
    <property type="component" value="Unassembled WGS sequence"/>
</dbReference>
<evidence type="ECO:0000256" key="1">
    <source>
        <dbReference type="SAM" id="SignalP"/>
    </source>
</evidence>
<sequence>MRNQFLMVLFVFVGSVLFTSATAQSLSVSDIENSIKKDGKYAILVPNARYFQAAVMTGKELKGKNPKIDFEIVIISAAAKDLATDENLISFIEITEKVGIRVVVCESAMNHFGVKKSDYHSSINTTPDGFAYIFGLQESGFKTITL</sequence>
<dbReference type="InterPro" id="IPR027396">
    <property type="entry name" value="DsrEFH-like"/>
</dbReference>
<accession>A0ABS3SRL2</accession>
<protein>
    <submittedName>
        <fullName evidence="2">DsrE family protein</fullName>
    </submittedName>
</protein>
<name>A0ABS3SRL2_9FLAO</name>
<keyword evidence="3" id="KW-1185">Reference proteome</keyword>